<gene>
    <name evidence="3" type="ORF">ACFSUS_06790</name>
</gene>
<organism evidence="3 4">
    <name type="scientific">Spirosoma soli</name>
    <dbReference type="NCBI Taxonomy" id="1770529"/>
    <lineage>
        <taxon>Bacteria</taxon>
        <taxon>Pseudomonadati</taxon>
        <taxon>Bacteroidota</taxon>
        <taxon>Cytophagia</taxon>
        <taxon>Cytophagales</taxon>
        <taxon>Cytophagaceae</taxon>
        <taxon>Spirosoma</taxon>
    </lineage>
</organism>
<dbReference type="RefSeq" id="WP_381520919.1">
    <property type="nucleotide sequence ID" value="NZ_JBHULN010000003.1"/>
</dbReference>
<dbReference type="GO" id="GO:0005524">
    <property type="term" value="F:ATP binding"/>
    <property type="evidence" value="ECO:0007669"/>
    <property type="project" value="UniProtKB-KW"/>
</dbReference>
<reference evidence="4" key="1">
    <citation type="journal article" date="2019" name="Int. J. Syst. Evol. Microbiol.">
        <title>The Global Catalogue of Microorganisms (GCM) 10K type strain sequencing project: providing services to taxonomists for standard genome sequencing and annotation.</title>
        <authorList>
            <consortium name="The Broad Institute Genomics Platform"/>
            <consortium name="The Broad Institute Genome Sequencing Center for Infectious Disease"/>
            <person name="Wu L."/>
            <person name="Ma J."/>
        </authorList>
    </citation>
    <scope>NUCLEOTIDE SEQUENCE [LARGE SCALE GENOMIC DNA]</scope>
    <source>
        <strain evidence="4">KCTC 42805</strain>
    </source>
</reference>
<proteinExistence type="predicted"/>
<feature type="region of interest" description="Disordered" evidence="1">
    <location>
        <begin position="71"/>
        <end position="91"/>
    </location>
</feature>
<keyword evidence="3" id="KW-0067">ATP-binding</keyword>
<dbReference type="InterPro" id="IPR027417">
    <property type="entry name" value="P-loop_NTPase"/>
</dbReference>
<dbReference type="InterPro" id="IPR003439">
    <property type="entry name" value="ABC_transporter-like_ATP-bd"/>
</dbReference>
<sequence>MSDPRTNPSPPVAEPWEASKEYNSVIRTLIQALKPASLRLYPGDLFLLIGPAGLGKTTLLSMPNCVIYPPGEGTPGRPVDHEPERESAGQVSVAAHRVCLSEL</sequence>
<evidence type="ECO:0000313" key="3">
    <source>
        <dbReference type="EMBL" id="MFD2570334.1"/>
    </source>
</evidence>
<dbReference type="Proteomes" id="UP001597469">
    <property type="component" value="Unassembled WGS sequence"/>
</dbReference>
<evidence type="ECO:0000256" key="1">
    <source>
        <dbReference type="SAM" id="MobiDB-lite"/>
    </source>
</evidence>
<feature type="compositionally biased region" description="Basic and acidic residues" evidence="1">
    <location>
        <begin position="78"/>
        <end position="87"/>
    </location>
</feature>
<keyword evidence="3" id="KW-0547">Nucleotide-binding</keyword>
<name>A0ABW5M182_9BACT</name>
<evidence type="ECO:0000313" key="4">
    <source>
        <dbReference type="Proteomes" id="UP001597469"/>
    </source>
</evidence>
<dbReference type="EMBL" id="JBHULN010000003">
    <property type="protein sequence ID" value="MFD2570334.1"/>
    <property type="molecule type" value="Genomic_DNA"/>
</dbReference>
<dbReference type="Gene3D" id="3.40.50.300">
    <property type="entry name" value="P-loop containing nucleotide triphosphate hydrolases"/>
    <property type="match status" value="1"/>
</dbReference>
<comment type="caution">
    <text evidence="3">The sequence shown here is derived from an EMBL/GenBank/DDBJ whole genome shotgun (WGS) entry which is preliminary data.</text>
</comment>
<dbReference type="Pfam" id="PF00005">
    <property type="entry name" value="ABC_tran"/>
    <property type="match status" value="1"/>
</dbReference>
<feature type="domain" description="ABC transporter" evidence="2">
    <location>
        <begin position="33"/>
        <end position="98"/>
    </location>
</feature>
<dbReference type="SUPFAM" id="SSF52540">
    <property type="entry name" value="P-loop containing nucleoside triphosphate hydrolases"/>
    <property type="match status" value="1"/>
</dbReference>
<accession>A0ABW5M182</accession>
<evidence type="ECO:0000259" key="2">
    <source>
        <dbReference type="Pfam" id="PF00005"/>
    </source>
</evidence>
<keyword evidence="4" id="KW-1185">Reference proteome</keyword>
<protein>
    <submittedName>
        <fullName evidence="3">ATP-binding cassette domain-containing protein</fullName>
    </submittedName>
</protein>